<feature type="region of interest" description="Disordered" evidence="1">
    <location>
        <begin position="37"/>
        <end position="179"/>
    </location>
</feature>
<dbReference type="PANTHER" id="PTHR42090">
    <property type="match status" value="1"/>
</dbReference>
<dbReference type="AlphaFoldDB" id="A0A9P4NZ45"/>
<dbReference type="OrthoDB" id="4220319at2759"/>
<feature type="compositionally biased region" description="Low complexity" evidence="1">
    <location>
        <begin position="56"/>
        <end position="79"/>
    </location>
</feature>
<proteinExistence type="predicted"/>
<dbReference type="PANTHER" id="PTHR42090:SF1">
    <property type="match status" value="1"/>
</dbReference>
<feature type="compositionally biased region" description="Low complexity" evidence="1">
    <location>
        <begin position="39"/>
        <end position="48"/>
    </location>
</feature>
<gene>
    <name evidence="2" type="ORF">EJ08DRAFT_646743</name>
</gene>
<sequence>MPIPTPSTTSSSLRLTNFSMATLRRTCPPGTRIIRRNTDTITTRSNSTVNSSLYQSRTSTASSAVSGSSRSTSSPMQSSWFSTQARKNAYKGDQDRESLKPGSQEYSKSGGDDAAAHESDAFDPSKTRPESETSDTDKGSLDVTPGNVDVSKGKDAEKTERASGTSEERERTSGGSTNL</sequence>
<name>A0A9P4NZ45_9PEZI</name>
<comment type="caution">
    <text evidence="2">The sequence shown here is derived from an EMBL/GenBank/DDBJ whole genome shotgun (WGS) entry which is preliminary data.</text>
</comment>
<feature type="compositionally biased region" description="Basic and acidic residues" evidence="1">
    <location>
        <begin position="151"/>
        <end position="172"/>
    </location>
</feature>
<evidence type="ECO:0000256" key="1">
    <source>
        <dbReference type="SAM" id="MobiDB-lite"/>
    </source>
</evidence>
<evidence type="ECO:0000313" key="3">
    <source>
        <dbReference type="Proteomes" id="UP000800235"/>
    </source>
</evidence>
<reference evidence="2" key="1">
    <citation type="journal article" date="2020" name="Stud. Mycol.">
        <title>101 Dothideomycetes genomes: a test case for predicting lifestyles and emergence of pathogens.</title>
        <authorList>
            <person name="Haridas S."/>
            <person name="Albert R."/>
            <person name="Binder M."/>
            <person name="Bloem J."/>
            <person name="Labutti K."/>
            <person name="Salamov A."/>
            <person name="Andreopoulos B."/>
            <person name="Baker S."/>
            <person name="Barry K."/>
            <person name="Bills G."/>
            <person name="Bluhm B."/>
            <person name="Cannon C."/>
            <person name="Castanera R."/>
            <person name="Culley D."/>
            <person name="Daum C."/>
            <person name="Ezra D."/>
            <person name="Gonzalez J."/>
            <person name="Henrissat B."/>
            <person name="Kuo A."/>
            <person name="Liang C."/>
            <person name="Lipzen A."/>
            <person name="Lutzoni F."/>
            <person name="Magnuson J."/>
            <person name="Mondo S."/>
            <person name="Nolan M."/>
            <person name="Ohm R."/>
            <person name="Pangilinan J."/>
            <person name="Park H.-J."/>
            <person name="Ramirez L."/>
            <person name="Alfaro M."/>
            <person name="Sun H."/>
            <person name="Tritt A."/>
            <person name="Yoshinaga Y."/>
            <person name="Zwiers L.-H."/>
            <person name="Turgeon B."/>
            <person name="Goodwin S."/>
            <person name="Spatafora J."/>
            <person name="Crous P."/>
            <person name="Grigoriev I."/>
        </authorList>
    </citation>
    <scope>NUCLEOTIDE SEQUENCE</scope>
    <source>
        <strain evidence="2">CBS 130266</strain>
    </source>
</reference>
<dbReference type="EMBL" id="MU007017">
    <property type="protein sequence ID" value="KAF2434322.1"/>
    <property type="molecule type" value="Genomic_DNA"/>
</dbReference>
<evidence type="ECO:0000313" key="2">
    <source>
        <dbReference type="EMBL" id="KAF2434322.1"/>
    </source>
</evidence>
<accession>A0A9P4NZ45</accession>
<feature type="compositionally biased region" description="Basic and acidic residues" evidence="1">
    <location>
        <begin position="90"/>
        <end position="99"/>
    </location>
</feature>
<feature type="compositionally biased region" description="Basic and acidic residues" evidence="1">
    <location>
        <begin position="110"/>
        <end position="140"/>
    </location>
</feature>
<keyword evidence="3" id="KW-1185">Reference proteome</keyword>
<dbReference type="Proteomes" id="UP000800235">
    <property type="component" value="Unassembled WGS sequence"/>
</dbReference>
<protein>
    <submittedName>
        <fullName evidence="2">Uncharacterized protein</fullName>
    </submittedName>
</protein>
<organism evidence="2 3">
    <name type="scientific">Tothia fuscella</name>
    <dbReference type="NCBI Taxonomy" id="1048955"/>
    <lineage>
        <taxon>Eukaryota</taxon>
        <taxon>Fungi</taxon>
        <taxon>Dikarya</taxon>
        <taxon>Ascomycota</taxon>
        <taxon>Pezizomycotina</taxon>
        <taxon>Dothideomycetes</taxon>
        <taxon>Pleosporomycetidae</taxon>
        <taxon>Venturiales</taxon>
        <taxon>Cylindrosympodiaceae</taxon>
        <taxon>Tothia</taxon>
    </lineage>
</organism>